<comment type="subcellular location">
    <subcellularLocation>
        <location evidence="1">Membrane</location>
        <topology evidence="1">Multi-pass membrane protein</topology>
    </subcellularLocation>
</comment>
<keyword evidence="2 5" id="KW-0812">Transmembrane</keyword>
<keyword evidence="7" id="KW-1185">Reference proteome</keyword>
<evidence type="ECO:0000256" key="4">
    <source>
        <dbReference type="ARBA" id="ARBA00023136"/>
    </source>
</evidence>
<dbReference type="Pfam" id="PF02674">
    <property type="entry name" value="Colicin_V"/>
    <property type="match status" value="1"/>
</dbReference>
<feature type="transmembrane region" description="Helical" evidence="5">
    <location>
        <begin position="7"/>
        <end position="24"/>
    </location>
</feature>
<organism evidence="6 7">
    <name type="scientific">Pontibacillus salicampi</name>
    <dbReference type="NCBI Taxonomy" id="1449801"/>
    <lineage>
        <taxon>Bacteria</taxon>
        <taxon>Bacillati</taxon>
        <taxon>Bacillota</taxon>
        <taxon>Bacilli</taxon>
        <taxon>Bacillales</taxon>
        <taxon>Bacillaceae</taxon>
        <taxon>Pontibacillus</taxon>
    </lineage>
</organism>
<accession>A0ABV6LJ66</accession>
<proteinExistence type="predicted"/>
<reference evidence="6 7" key="1">
    <citation type="submission" date="2024-09" db="EMBL/GenBank/DDBJ databases">
        <authorList>
            <person name="Sun Q."/>
            <person name="Mori K."/>
        </authorList>
    </citation>
    <scope>NUCLEOTIDE SEQUENCE [LARGE SCALE GENOMIC DNA]</scope>
    <source>
        <strain evidence="6 7">NCAIM B.02529</strain>
    </source>
</reference>
<evidence type="ECO:0000256" key="5">
    <source>
        <dbReference type="SAM" id="Phobius"/>
    </source>
</evidence>
<dbReference type="PANTHER" id="PTHR37306:SF1">
    <property type="entry name" value="COLICIN V PRODUCTION PROTEIN"/>
    <property type="match status" value="1"/>
</dbReference>
<evidence type="ECO:0000313" key="7">
    <source>
        <dbReference type="Proteomes" id="UP001589836"/>
    </source>
</evidence>
<evidence type="ECO:0000256" key="3">
    <source>
        <dbReference type="ARBA" id="ARBA00022989"/>
    </source>
</evidence>
<keyword evidence="3 5" id="KW-1133">Transmembrane helix</keyword>
<gene>
    <name evidence="6" type="ORF">ACFFGV_02155</name>
</gene>
<dbReference type="EMBL" id="JBHLTP010000003">
    <property type="protein sequence ID" value="MFC0522393.1"/>
    <property type="molecule type" value="Genomic_DNA"/>
</dbReference>
<sequence>MRIIQSMIDLLLLVIFVLGFLIGLRRGFVLQLLHMTGFIVAFVVAVIYYDDLSPKLDLWIPYPELPESQQWAIFLENVSLESAFYNAVAFAIIFFGIKIIMQIIASMLDFLADLPVLNVVNNLFGGVLGLLEIYFIVFLFLYLGALVPIPFIQNAVDGSFIAQMIIEHTPLLSNQIKTLWFEHVAEHLPNFS</sequence>
<name>A0ABV6LJ66_9BACI</name>
<protein>
    <submittedName>
        <fullName evidence="6">CvpA family protein</fullName>
    </submittedName>
</protein>
<dbReference type="InterPro" id="IPR003825">
    <property type="entry name" value="Colicin-V_CvpA"/>
</dbReference>
<evidence type="ECO:0000256" key="2">
    <source>
        <dbReference type="ARBA" id="ARBA00022692"/>
    </source>
</evidence>
<feature type="transmembrane region" description="Helical" evidence="5">
    <location>
        <begin position="83"/>
        <end position="104"/>
    </location>
</feature>
<feature type="transmembrane region" description="Helical" evidence="5">
    <location>
        <begin position="30"/>
        <end position="49"/>
    </location>
</feature>
<dbReference type="Proteomes" id="UP001589836">
    <property type="component" value="Unassembled WGS sequence"/>
</dbReference>
<keyword evidence="4 5" id="KW-0472">Membrane</keyword>
<comment type="caution">
    <text evidence="6">The sequence shown here is derived from an EMBL/GenBank/DDBJ whole genome shotgun (WGS) entry which is preliminary data.</text>
</comment>
<evidence type="ECO:0000256" key="1">
    <source>
        <dbReference type="ARBA" id="ARBA00004141"/>
    </source>
</evidence>
<evidence type="ECO:0000313" key="6">
    <source>
        <dbReference type="EMBL" id="MFC0522393.1"/>
    </source>
</evidence>
<feature type="transmembrane region" description="Helical" evidence="5">
    <location>
        <begin position="124"/>
        <end position="143"/>
    </location>
</feature>
<dbReference type="PANTHER" id="PTHR37306">
    <property type="entry name" value="COLICIN V PRODUCTION PROTEIN"/>
    <property type="match status" value="1"/>
</dbReference>